<reference evidence="2" key="1">
    <citation type="submission" date="2010-12" db="EMBL/GenBank/DDBJ databases">
        <title>Complete sequence of Variovorax paradoxus EPS.</title>
        <authorList>
            <consortium name="US DOE Joint Genome Institute"/>
            <person name="Lucas S."/>
            <person name="Copeland A."/>
            <person name="Lapidus A."/>
            <person name="Cheng J.-F."/>
            <person name="Goodwin L."/>
            <person name="Pitluck S."/>
            <person name="Teshima H."/>
            <person name="Detter J.C."/>
            <person name="Han C."/>
            <person name="Tapia R."/>
            <person name="Land M."/>
            <person name="Hauser L."/>
            <person name="Kyrpides N."/>
            <person name="Ivanova N."/>
            <person name="Ovchinnikova G."/>
            <person name="Orwin P."/>
            <person name="Han J.-I.G."/>
            <person name="Woyke T."/>
        </authorList>
    </citation>
    <scope>NUCLEOTIDE SEQUENCE [LARGE SCALE GENOMIC DNA]</scope>
    <source>
        <strain evidence="2">EPS</strain>
    </source>
</reference>
<dbReference type="STRING" id="595537.Varpa_0995"/>
<protein>
    <recommendedName>
        <fullName evidence="3">Esterase</fullName>
    </recommendedName>
</protein>
<dbReference type="EMBL" id="CP002417">
    <property type="protein sequence ID" value="ADU35213.1"/>
    <property type="molecule type" value="Genomic_DNA"/>
</dbReference>
<dbReference type="PANTHER" id="PTHR35602:SF3">
    <property type="entry name" value="ESTERASE YQIA"/>
    <property type="match status" value="1"/>
</dbReference>
<gene>
    <name evidence="1" type="ordered locus">Varpa_0995</name>
</gene>
<dbReference type="InterPro" id="IPR008886">
    <property type="entry name" value="UPF0227/Esterase_YqiA"/>
</dbReference>
<sequence length="244" mass="27500">MSYRFPQEPLAAGFLNAASRFAGTDLMQNYLASASEVRRSHLPALPPMDPQTTHLLYLHGFRSSPRSTKARLVAQRVAQAHPNLEWWCPQLPPSPHDAIDMVMKGIAHWPRKSMAVIGSSLGGFYATYVAGMTRCRAVLLNPAVYPARDLTRYIGDQTVWHDPAEHFYFRPEYIHELRAMEVGSLTRPERVFAIIAKGDEALDWHEMSARYPDSNIKLLEGSDHALSDFETAHLDDVMAFINPV</sequence>
<name>E6UUP4_VARPE</name>
<proteinExistence type="predicted"/>
<dbReference type="PANTHER" id="PTHR35602">
    <property type="entry name" value="ESTERASE YQIA-RELATED"/>
    <property type="match status" value="1"/>
</dbReference>
<dbReference type="AlphaFoldDB" id="E6UUP4"/>
<dbReference type="ESTHER" id="varpe-e6uup4">
    <property type="family name" value="abh_upf00227"/>
</dbReference>
<accession>E6UUP4</accession>
<evidence type="ECO:0000313" key="2">
    <source>
        <dbReference type="Proteomes" id="UP000008917"/>
    </source>
</evidence>
<reference evidence="1 2" key="2">
    <citation type="journal article" date="2013" name="Genome Announc.">
        <title>Genome of the Root-Associated Plant Growth-Promoting Bacterium Variovorax paradoxus Strain EPS.</title>
        <authorList>
            <person name="Han J.I."/>
            <person name="Spain J.C."/>
            <person name="Leadbetter J.R."/>
            <person name="Ovchinnikova G."/>
            <person name="Goodwin L.A."/>
            <person name="Han C.S."/>
            <person name="Woyke T."/>
            <person name="Davenport K.W."/>
            <person name="Orwin P.M."/>
        </authorList>
    </citation>
    <scope>NUCLEOTIDE SEQUENCE [LARGE SCALE GENOMIC DNA]</scope>
    <source>
        <strain evidence="1 2">EPS</strain>
    </source>
</reference>
<dbReference type="eggNOG" id="COG3150">
    <property type="taxonomic scope" value="Bacteria"/>
</dbReference>
<evidence type="ECO:0008006" key="3">
    <source>
        <dbReference type="Google" id="ProtNLM"/>
    </source>
</evidence>
<dbReference type="Gene3D" id="3.40.50.1820">
    <property type="entry name" value="alpha/beta hydrolase"/>
    <property type="match status" value="1"/>
</dbReference>
<evidence type="ECO:0000313" key="1">
    <source>
        <dbReference type="EMBL" id="ADU35213.1"/>
    </source>
</evidence>
<dbReference type="Proteomes" id="UP000008917">
    <property type="component" value="Chromosome"/>
</dbReference>
<dbReference type="InterPro" id="IPR029058">
    <property type="entry name" value="AB_hydrolase_fold"/>
</dbReference>
<dbReference type="KEGG" id="vpe:Varpa_0995"/>
<organism evidence="1 2">
    <name type="scientific">Variovorax paradoxus (strain EPS)</name>
    <dbReference type="NCBI Taxonomy" id="595537"/>
    <lineage>
        <taxon>Bacteria</taxon>
        <taxon>Pseudomonadati</taxon>
        <taxon>Pseudomonadota</taxon>
        <taxon>Betaproteobacteria</taxon>
        <taxon>Burkholderiales</taxon>
        <taxon>Comamonadaceae</taxon>
        <taxon>Variovorax</taxon>
    </lineage>
</organism>
<dbReference type="SUPFAM" id="SSF53474">
    <property type="entry name" value="alpha/beta-Hydrolases"/>
    <property type="match status" value="1"/>
</dbReference>
<dbReference type="HOGENOM" id="CLU_090996_1_0_4"/>
<dbReference type="Pfam" id="PF05728">
    <property type="entry name" value="UPF0227"/>
    <property type="match status" value="1"/>
</dbReference>